<accession>A0A3D9INS7</accession>
<dbReference type="PANTHER" id="PTHR43214">
    <property type="entry name" value="TWO-COMPONENT RESPONSE REGULATOR"/>
    <property type="match status" value="1"/>
</dbReference>
<dbReference type="AlphaFoldDB" id="A0A3D9INS7"/>
<feature type="modified residue" description="4-aspartylphosphate" evidence="5">
    <location>
        <position position="61"/>
    </location>
</feature>
<dbReference type="PROSITE" id="PS00622">
    <property type="entry name" value="HTH_LUXR_1"/>
    <property type="match status" value="1"/>
</dbReference>
<evidence type="ECO:0000256" key="2">
    <source>
        <dbReference type="ARBA" id="ARBA00023015"/>
    </source>
</evidence>
<dbReference type="GO" id="GO:0000160">
    <property type="term" value="P:phosphorelay signal transduction system"/>
    <property type="evidence" value="ECO:0007669"/>
    <property type="project" value="InterPro"/>
</dbReference>
<dbReference type="Proteomes" id="UP000256977">
    <property type="component" value="Unassembled WGS sequence"/>
</dbReference>
<dbReference type="CDD" id="cd06170">
    <property type="entry name" value="LuxR_C_like"/>
    <property type="match status" value="1"/>
</dbReference>
<evidence type="ECO:0000256" key="3">
    <source>
        <dbReference type="ARBA" id="ARBA00023125"/>
    </source>
</evidence>
<keyword evidence="3" id="KW-0238">DNA-binding</keyword>
<evidence type="ECO:0000313" key="8">
    <source>
        <dbReference type="EMBL" id="RED63422.1"/>
    </source>
</evidence>
<dbReference type="PROSITE" id="PS50043">
    <property type="entry name" value="HTH_LUXR_2"/>
    <property type="match status" value="1"/>
</dbReference>
<proteinExistence type="predicted"/>
<keyword evidence="9" id="KW-1185">Reference proteome</keyword>
<dbReference type="EMBL" id="QRDZ01000026">
    <property type="protein sequence ID" value="RED63422.1"/>
    <property type="molecule type" value="Genomic_DNA"/>
</dbReference>
<dbReference type="PRINTS" id="PR00038">
    <property type="entry name" value="HTHLUXR"/>
</dbReference>
<keyword evidence="2" id="KW-0805">Transcription regulation</keyword>
<gene>
    <name evidence="8" type="ORF">DFP98_12698</name>
</gene>
<dbReference type="SMART" id="SM00448">
    <property type="entry name" value="REC"/>
    <property type="match status" value="1"/>
</dbReference>
<dbReference type="InterPro" id="IPR058245">
    <property type="entry name" value="NreC/VraR/RcsB-like_REC"/>
</dbReference>
<dbReference type="InterPro" id="IPR000792">
    <property type="entry name" value="Tscrpt_reg_LuxR_C"/>
</dbReference>
<feature type="domain" description="Response regulatory" evidence="7">
    <location>
        <begin position="10"/>
        <end position="126"/>
    </location>
</feature>
<feature type="domain" description="HTH luxR-type" evidence="6">
    <location>
        <begin position="153"/>
        <end position="218"/>
    </location>
</feature>
<dbReference type="SUPFAM" id="SSF52172">
    <property type="entry name" value="CheY-like"/>
    <property type="match status" value="1"/>
</dbReference>
<dbReference type="SUPFAM" id="SSF46894">
    <property type="entry name" value="C-terminal effector domain of the bipartite response regulators"/>
    <property type="match status" value="1"/>
</dbReference>
<dbReference type="PROSITE" id="PS50110">
    <property type="entry name" value="RESPONSE_REGULATORY"/>
    <property type="match status" value="1"/>
</dbReference>
<evidence type="ECO:0000313" key="9">
    <source>
        <dbReference type="Proteomes" id="UP000256977"/>
    </source>
</evidence>
<name>A0A3D9INS7_9BACL</name>
<comment type="caution">
    <text evidence="8">The sequence shown here is derived from an EMBL/GenBank/DDBJ whole genome shotgun (WGS) entry which is preliminary data.</text>
</comment>
<dbReference type="Pfam" id="PF00072">
    <property type="entry name" value="Response_reg"/>
    <property type="match status" value="1"/>
</dbReference>
<dbReference type="InterPro" id="IPR011006">
    <property type="entry name" value="CheY-like_superfamily"/>
</dbReference>
<reference evidence="8 9" key="1">
    <citation type="submission" date="2018-07" db="EMBL/GenBank/DDBJ databases">
        <title>Genomic Encyclopedia of Type Strains, Phase III (KMG-III): the genomes of soil and plant-associated and newly described type strains.</title>
        <authorList>
            <person name="Whitman W."/>
        </authorList>
    </citation>
    <scope>NUCLEOTIDE SEQUENCE [LARGE SCALE GENOMIC DNA]</scope>
    <source>
        <strain evidence="8 9">CECT 7287</strain>
    </source>
</reference>
<keyword evidence="4" id="KW-0804">Transcription</keyword>
<dbReference type="SMART" id="SM00421">
    <property type="entry name" value="HTH_LUXR"/>
    <property type="match status" value="1"/>
</dbReference>
<dbReference type="GO" id="GO:0003677">
    <property type="term" value="F:DNA binding"/>
    <property type="evidence" value="ECO:0007669"/>
    <property type="project" value="UniProtKB-KW"/>
</dbReference>
<dbReference type="InterPro" id="IPR016032">
    <property type="entry name" value="Sig_transdc_resp-reg_C-effctor"/>
</dbReference>
<dbReference type="CDD" id="cd17535">
    <property type="entry name" value="REC_NarL-like"/>
    <property type="match status" value="1"/>
</dbReference>
<protein>
    <submittedName>
        <fullName evidence="8">LuxR family two component transcriptional regulator</fullName>
    </submittedName>
</protein>
<evidence type="ECO:0000256" key="4">
    <source>
        <dbReference type="ARBA" id="ARBA00023163"/>
    </source>
</evidence>
<dbReference type="GO" id="GO:0006355">
    <property type="term" value="P:regulation of DNA-templated transcription"/>
    <property type="evidence" value="ECO:0007669"/>
    <property type="project" value="InterPro"/>
</dbReference>
<sequence>MTITEKDRLRILLADDHPMFCEGLVSILQSEEAFEVIGQASNGIEVVRMAEELQPDVILMDVNMPGKNGIEATRDIILTSPHIGVLILTMFEDDSSVFSAMRAGARGYLLKGAQKKEIVRAINVVGSGEAIFSAVIARKMMFYFDAVLKRTSGNVLFPQLATREREVLEWIARDMSNADISRLMGLSLKTIRNHVSNILSKLHAADRTHAIMLAREAGMGGNG</sequence>
<keyword evidence="1 5" id="KW-0597">Phosphoprotein</keyword>
<evidence type="ECO:0000259" key="7">
    <source>
        <dbReference type="PROSITE" id="PS50110"/>
    </source>
</evidence>
<dbReference type="InterPro" id="IPR001789">
    <property type="entry name" value="Sig_transdc_resp-reg_receiver"/>
</dbReference>
<organism evidence="8 9">
    <name type="scientific">Cohnella phaseoli</name>
    <dbReference type="NCBI Taxonomy" id="456490"/>
    <lineage>
        <taxon>Bacteria</taxon>
        <taxon>Bacillati</taxon>
        <taxon>Bacillota</taxon>
        <taxon>Bacilli</taxon>
        <taxon>Bacillales</taxon>
        <taxon>Paenibacillaceae</taxon>
        <taxon>Cohnella</taxon>
    </lineage>
</organism>
<dbReference type="Gene3D" id="3.40.50.2300">
    <property type="match status" value="1"/>
</dbReference>
<evidence type="ECO:0000256" key="5">
    <source>
        <dbReference type="PROSITE-ProRule" id="PRU00169"/>
    </source>
</evidence>
<evidence type="ECO:0000259" key="6">
    <source>
        <dbReference type="PROSITE" id="PS50043"/>
    </source>
</evidence>
<evidence type="ECO:0000256" key="1">
    <source>
        <dbReference type="ARBA" id="ARBA00022553"/>
    </source>
</evidence>
<dbReference type="InterPro" id="IPR039420">
    <property type="entry name" value="WalR-like"/>
</dbReference>
<dbReference type="OrthoDB" id="9779069at2"/>
<dbReference type="Pfam" id="PF00196">
    <property type="entry name" value="GerE"/>
    <property type="match status" value="1"/>
</dbReference>
<dbReference type="RefSeq" id="WP_116063782.1">
    <property type="nucleotide sequence ID" value="NZ_QRDZ01000026.1"/>
</dbReference>